<feature type="region of interest" description="Disordered" evidence="1">
    <location>
        <begin position="63"/>
        <end position="124"/>
    </location>
</feature>
<dbReference type="InterPro" id="IPR043502">
    <property type="entry name" value="DNA/RNA_pol_sf"/>
</dbReference>
<sequence length="303" mass="33970">MTSGFIHRAALQDPAVNQTAAIKMVKVGGTAANLRRPIKEKRIVSPEKGMELVVYTPYMSGNEPKLLDPEAEQSTSSKNSGGKASPISPRYASMPFSSTSSEGLRESPGPKNAKKKNLPRKKTPTFQDQLLRQEIVILALLDKVPIEFLPKKGQNIATKAYVNHITDIPLKKKLCDLIWEYKDVLSTSEDDIGLIPFYEHAIQTTGLPVAKQPYYIPYKHKEWLINKIQELERNEIIRPNISPYSAPVILVPKKNNDLRLVVDYTALNKQVVSDKIALPRIEEILDSISNRNKIFTSLDLTQG</sequence>
<evidence type="ECO:0000313" key="3">
    <source>
        <dbReference type="Proteomes" id="UP001187531"/>
    </source>
</evidence>
<dbReference type="Gene3D" id="3.10.10.10">
    <property type="entry name" value="HIV Type 1 Reverse Transcriptase, subunit A, domain 1"/>
    <property type="match status" value="1"/>
</dbReference>
<dbReference type="AlphaFoldDB" id="A0AA88HYB6"/>
<dbReference type="SUPFAM" id="SSF56672">
    <property type="entry name" value="DNA/RNA polymerases"/>
    <property type="match status" value="1"/>
</dbReference>
<name>A0AA88HYB6_ARTSF</name>
<dbReference type="Proteomes" id="UP001187531">
    <property type="component" value="Unassembled WGS sequence"/>
</dbReference>
<proteinExistence type="predicted"/>
<dbReference type="InterPro" id="IPR053134">
    <property type="entry name" value="RNA-dir_DNA_polymerase"/>
</dbReference>
<dbReference type="PANTHER" id="PTHR24559:SF444">
    <property type="entry name" value="REVERSE TRANSCRIPTASE DOMAIN-CONTAINING PROTEIN"/>
    <property type="match status" value="1"/>
</dbReference>
<feature type="compositionally biased region" description="Basic residues" evidence="1">
    <location>
        <begin position="112"/>
        <end position="123"/>
    </location>
</feature>
<dbReference type="Gene3D" id="3.30.70.270">
    <property type="match status" value="1"/>
</dbReference>
<gene>
    <name evidence="2" type="ORF">QYM36_004996</name>
</gene>
<evidence type="ECO:0000256" key="1">
    <source>
        <dbReference type="SAM" id="MobiDB-lite"/>
    </source>
</evidence>
<comment type="caution">
    <text evidence="2">The sequence shown here is derived from an EMBL/GenBank/DDBJ whole genome shotgun (WGS) entry which is preliminary data.</text>
</comment>
<dbReference type="PANTHER" id="PTHR24559">
    <property type="entry name" value="TRANSPOSON TY3-I GAG-POL POLYPROTEIN"/>
    <property type="match status" value="1"/>
</dbReference>
<accession>A0AA88HYB6</accession>
<dbReference type="InterPro" id="IPR043128">
    <property type="entry name" value="Rev_trsase/Diguanyl_cyclase"/>
</dbReference>
<dbReference type="GO" id="GO:0071897">
    <property type="term" value="P:DNA biosynthetic process"/>
    <property type="evidence" value="ECO:0007669"/>
    <property type="project" value="UniProtKB-ARBA"/>
</dbReference>
<organism evidence="2 3">
    <name type="scientific">Artemia franciscana</name>
    <name type="common">Brine shrimp</name>
    <name type="synonym">Artemia sanfranciscana</name>
    <dbReference type="NCBI Taxonomy" id="6661"/>
    <lineage>
        <taxon>Eukaryota</taxon>
        <taxon>Metazoa</taxon>
        <taxon>Ecdysozoa</taxon>
        <taxon>Arthropoda</taxon>
        <taxon>Crustacea</taxon>
        <taxon>Branchiopoda</taxon>
        <taxon>Anostraca</taxon>
        <taxon>Artemiidae</taxon>
        <taxon>Artemia</taxon>
    </lineage>
</organism>
<reference evidence="2" key="1">
    <citation type="submission" date="2023-07" db="EMBL/GenBank/DDBJ databases">
        <title>Chromosome-level genome assembly of Artemia franciscana.</title>
        <authorList>
            <person name="Jo E."/>
        </authorList>
    </citation>
    <scope>NUCLEOTIDE SEQUENCE</scope>
    <source>
        <tissue evidence="2">Whole body</tissue>
    </source>
</reference>
<feature type="compositionally biased region" description="Polar residues" evidence="1">
    <location>
        <begin position="72"/>
        <end position="82"/>
    </location>
</feature>
<keyword evidence="3" id="KW-1185">Reference proteome</keyword>
<protein>
    <submittedName>
        <fullName evidence="2">Uncharacterized protein</fullName>
    </submittedName>
</protein>
<evidence type="ECO:0000313" key="2">
    <source>
        <dbReference type="EMBL" id="KAK2719363.1"/>
    </source>
</evidence>
<dbReference type="EMBL" id="JAVRJZ010000008">
    <property type="protein sequence ID" value="KAK2719363.1"/>
    <property type="molecule type" value="Genomic_DNA"/>
</dbReference>